<evidence type="ECO:0000313" key="1">
    <source>
        <dbReference type="EMBL" id="CUV18491.1"/>
    </source>
</evidence>
<dbReference type="AlphaFoldDB" id="A0A0S4U8C4"/>
<dbReference type="EMBL" id="LN899821">
    <property type="protein sequence ID" value="CUV18491.1"/>
    <property type="molecule type" value="Genomic_DNA"/>
</dbReference>
<protein>
    <submittedName>
        <fullName evidence="1">Uncharacterized protein</fullName>
    </submittedName>
</protein>
<accession>A0A0S4U8C4</accession>
<organism evidence="1">
    <name type="scientific">Ralstonia solanacearum</name>
    <name type="common">Pseudomonas solanacearum</name>
    <dbReference type="NCBI Taxonomy" id="305"/>
    <lineage>
        <taxon>Bacteria</taxon>
        <taxon>Pseudomonadati</taxon>
        <taxon>Pseudomonadota</taxon>
        <taxon>Betaproteobacteria</taxon>
        <taxon>Burkholderiales</taxon>
        <taxon>Burkholderiaceae</taxon>
        <taxon>Ralstonia</taxon>
        <taxon>Ralstonia solanacearum species complex</taxon>
    </lineage>
</organism>
<gene>
    <name evidence="1" type="ORF">PSS4_v1_660028</name>
</gene>
<reference evidence="1" key="1">
    <citation type="submission" date="2015-10" db="EMBL/GenBank/DDBJ databases">
        <authorList>
            <person name="Gilbert D.G."/>
        </authorList>
    </citation>
    <scope>NUCLEOTIDE SEQUENCE</scope>
    <source>
        <strain evidence="1">Phyl III-seqv23</strain>
    </source>
</reference>
<sequence>MIATHHRFVPPFPSWREISTTHI</sequence>
<name>A0A0S4U8C4_RALSL</name>
<proteinExistence type="predicted"/>